<protein>
    <submittedName>
        <fullName evidence="4">Uncharacterized protein</fullName>
    </submittedName>
</protein>
<feature type="repeat" description="WD" evidence="3">
    <location>
        <begin position="2"/>
        <end position="41"/>
    </location>
</feature>
<dbReference type="InterPro" id="IPR001680">
    <property type="entry name" value="WD40_rpt"/>
</dbReference>
<dbReference type="PANTHER" id="PTHR14604:SF4">
    <property type="entry name" value="F-BOX DOMAIN-CONTAINING PROTEIN"/>
    <property type="match status" value="1"/>
</dbReference>
<keyword evidence="2" id="KW-0677">Repeat</keyword>
<dbReference type="InterPro" id="IPR015943">
    <property type="entry name" value="WD40/YVTN_repeat-like_dom_sf"/>
</dbReference>
<keyword evidence="1 3" id="KW-0853">WD repeat</keyword>
<dbReference type="PROSITE" id="PS50082">
    <property type="entry name" value="WD_REPEATS_2"/>
    <property type="match status" value="2"/>
</dbReference>
<dbReference type="Gene3D" id="2.130.10.10">
    <property type="entry name" value="YVTN repeat-like/Quinoprotein amine dehydrogenase"/>
    <property type="match status" value="1"/>
</dbReference>
<evidence type="ECO:0000313" key="5">
    <source>
        <dbReference type="Proteomes" id="UP000594262"/>
    </source>
</evidence>
<dbReference type="Proteomes" id="UP000594262">
    <property type="component" value="Unplaced"/>
</dbReference>
<sequence>MIKGHTGSVLCLQYEGNLLITGSSDSTVRIWNLETGQEMNKLMQHSDAVLTLRLQNSTLISGSKDRSIIVWDVHSPNAASLRMKMEGHEKAVNVVDFDDK</sequence>
<evidence type="ECO:0000256" key="3">
    <source>
        <dbReference type="PROSITE-ProRule" id="PRU00221"/>
    </source>
</evidence>
<dbReference type="SMART" id="SM00320">
    <property type="entry name" value="WD40"/>
    <property type="match status" value="2"/>
</dbReference>
<evidence type="ECO:0000256" key="1">
    <source>
        <dbReference type="ARBA" id="ARBA00022574"/>
    </source>
</evidence>
<dbReference type="Pfam" id="PF00400">
    <property type="entry name" value="WD40"/>
    <property type="match status" value="2"/>
</dbReference>
<accession>A0A7M5XGL3</accession>
<dbReference type="AlphaFoldDB" id="A0A7M5XGL3"/>
<dbReference type="SUPFAM" id="SSF50978">
    <property type="entry name" value="WD40 repeat-like"/>
    <property type="match status" value="1"/>
</dbReference>
<reference evidence="4" key="1">
    <citation type="submission" date="2021-01" db="UniProtKB">
        <authorList>
            <consortium name="EnsemblMetazoa"/>
        </authorList>
    </citation>
    <scope>IDENTIFICATION</scope>
</reference>
<dbReference type="OrthoDB" id="19711at2759"/>
<organism evidence="4 5">
    <name type="scientific">Clytia hemisphaerica</name>
    <dbReference type="NCBI Taxonomy" id="252671"/>
    <lineage>
        <taxon>Eukaryota</taxon>
        <taxon>Metazoa</taxon>
        <taxon>Cnidaria</taxon>
        <taxon>Hydrozoa</taxon>
        <taxon>Hydroidolina</taxon>
        <taxon>Leptothecata</taxon>
        <taxon>Obeliida</taxon>
        <taxon>Clytiidae</taxon>
        <taxon>Clytia</taxon>
    </lineage>
</organism>
<dbReference type="PROSITE" id="PS00678">
    <property type="entry name" value="WD_REPEATS_1"/>
    <property type="match status" value="2"/>
</dbReference>
<dbReference type="PRINTS" id="PR00320">
    <property type="entry name" value="GPROTEINBRPT"/>
</dbReference>
<dbReference type="InterPro" id="IPR020472">
    <property type="entry name" value="WD40_PAC1"/>
</dbReference>
<evidence type="ECO:0000313" key="4">
    <source>
        <dbReference type="EnsemblMetazoa" id="CLYHEMP022665.1"/>
    </source>
</evidence>
<dbReference type="InterPro" id="IPR019775">
    <property type="entry name" value="WD40_repeat_CS"/>
</dbReference>
<dbReference type="PROSITE" id="PS50294">
    <property type="entry name" value="WD_REPEATS_REGION"/>
    <property type="match status" value="2"/>
</dbReference>
<proteinExistence type="predicted"/>
<dbReference type="EnsemblMetazoa" id="CLYHEMT022665.1">
    <property type="protein sequence ID" value="CLYHEMP022665.1"/>
    <property type="gene ID" value="CLYHEMG022665"/>
</dbReference>
<name>A0A7M5XGL3_9CNID</name>
<dbReference type="InterPro" id="IPR036322">
    <property type="entry name" value="WD40_repeat_dom_sf"/>
</dbReference>
<dbReference type="InterPro" id="IPR050995">
    <property type="entry name" value="WD-F-box_domain-protein"/>
</dbReference>
<keyword evidence="5" id="KW-1185">Reference proteome</keyword>
<evidence type="ECO:0000256" key="2">
    <source>
        <dbReference type="ARBA" id="ARBA00022737"/>
    </source>
</evidence>
<feature type="repeat" description="WD" evidence="3">
    <location>
        <begin position="42"/>
        <end position="81"/>
    </location>
</feature>
<dbReference type="PANTHER" id="PTHR14604">
    <property type="entry name" value="WD40 REPEAT PF20"/>
    <property type="match status" value="1"/>
</dbReference>